<dbReference type="Pfam" id="PF18642">
    <property type="entry name" value="IMPa_helical"/>
    <property type="match status" value="1"/>
</dbReference>
<keyword evidence="4" id="KW-0645">Protease</keyword>
<dbReference type="EC" id="3.4.24.-" evidence="4"/>
<keyword evidence="4" id="KW-0378">Hydrolase</keyword>
<dbReference type="Gene3D" id="1.10.390.30">
    <property type="entry name" value="Peptidase M60, enhancin-like domain 3"/>
    <property type="match status" value="1"/>
</dbReference>
<keyword evidence="1" id="KW-0732">Signal</keyword>
<evidence type="ECO:0000259" key="2">
    <source>
        <dbReference type="PROSITE" id="PS51723"/>
    </source>
</evidence>
<name>A0AA51MLT1_9GAMM</name>
<keyword evidence="5" id="KW-1185">Reference proteome</keyword>
<dbReference type="SMART" id="SM01276">
    <property type="entry name" value="M60-like"/>
    <property type="match status" value="1"/>
</dbReference>
<feature type="signal peptide" evidence="1">
    <location>
        <begin position="1"/>
        <end position="21"/>
    </location>
</feature>
<dbReference type="InterPro" id="IPR031161">
    <property type="entry name" value="Peptidase_M60_dom"/>
</dbReference>
<dbReference type="InterPro" id="IPR035423">
    <property type="entry name" value="M60-like_N"/>
</dbReference>
<evidence type="ECO:0000256" key="1">
    <source>
        <dbReference type="SAM" id="SignalP"/>
    </source>
</evidence>
<accession>A0AA51MLT1</accession>
<reference evidence="4 5" key="1">
    <citation type="submission" date="2023-08" db="EMBL/GenBank/DDBJ databases">
        <title>New molecular markers tilS and rpoB for phylogenetic and monitoring studies of the genus Thiothrix biodiversity.</title>
        <authorList>
            <person name="Ravin N.V."/>
            <person name="Smolyakov D."/>
            <person name="Markov N.D."/>
            <person name="Beletsky A.V."/>
            <person name="Mardanov A.V."/>
            <person name="Rudenko T.S."/>
            <person name="Grabovich M.Y."/>
        </authorList>
    </citation>
    <scope>NUCLEOTIDE SEQUENCE</scope>
    <source>
        <strain evidence="4">DNT52</strain>
        <strain evidence="3 5">H33</strain>
    </source>
</reference>
<dbReference type="InterPro" id="IPR042279">
    <property type="entry name" value="Pep_M60_3"/>
</dbReference>
<organism evidence="4">
    <name type="scientific">Thiothrix subterranea</name>
    <dbReference type="NCBI Taxonomy" id="2735563"/>
    <lineage>
        <taxon>Bacteria</taxon>
        <taxon>Pseudomonadati</taxon>
        <taxon>Pseudomonadota</taxon>
        <taxon>Gammaproteobacteria</taxon>
        <taxon>Thiotrichales</taxon>
        <taxon>Thiotrichaceae</taxon>
        <taxon>Thiothrix</taxon>
    </lineage>
</organism>
<dbReference type="Proteomes" id="UP001229862">
    <property type="component" value="Chromosome"/>
</dbReference>
<dbReference type="EMBL" id="JAVFKN010000011">
    <property type="protein sequence ID" value="MDQ5768780.1"/>
    <property type="molecule type" value="Genomic_DNA"/>
</dbReference>
<dbReference type="AlphaFoldDB" id="A0AA51MLT1"/>
<dbReference type="InterPro" id="IPR041549">
    <property type="entry name" value="IMPa_helical"/>
</dbReference>
<gene>
    <name evidence="3" type="ORF">RCC75_09585</name>
    <name evidence="4" type="ORF">RCG00_19920</name>
</gene>
<feature type="chain" id="PRO_5041375168" evidence="1">
    <location>
        <begin position="22"/>
        <end position="1120"/>
    </location>
</feature>
<dbReference type="GO" id="GO:0008237">
    <property type="term" value="F:metallopeptidase activity"/>
    <property type="evidence" value="ECO:0007669"/>
    <property type="project" value="UniProtKB-KW"/>
</dbReference>
<keyword evidence="4" id="KW-0482">Metalloprotease</keyword>
<dbReference type="Pfam" id="PF17291">
    <property type="entry name" value="M60-like_N"/>
    <property type="match status" value="1"/>
</dbReference>
<evidence type="ECO:0000313" key="4">
    <source>
        <dbReference type="EMBL" id="WML86538.1"/>
    </source>
</evidence>
<proteinExistence type="predicted"/>
<dbReference type="NCBIfam" id="NF038322">
    <property type="entry name" value="ImpA_fam_HExGH"/>
    <property type="match status" value="1"/>
</dbReference>
<evidence type="ECO:0000313" key="5">
    <source>
        <dbReference type="Proteomes" id="UP001223336"/>
    </source>
</evidence>
<feature type="domain" description="Peptidase M60" evidence="2">
    <location>
        <begin position="649"/>
        <end position="977"/>
    </location>
</feature>
<dbReference type="PROSITE" id="PS51723">
    <property type="entry name" value="PEPTIDASE_M60"/>
    <property type="match status" value="1"/>
</dbReference>
<dbReference type="InterPro" id="IPR040711">
    <property type="entry name" value="IMPa_N_2"/>
</dbReference>
<dbReference type="Proteomes" id="UP001223336">
    <property type="component" value="Unassembled WGS sequence"/>
</dbReference>
<dbReference type="EMBL" id="CP133217">
    <property type="protein sequence ID" value="WML86538.1"/>
    <property type="molecule type" value="Genomic_DNA"/>
</dbReference>
<dbReference type="Pfam" id="PF18650">
    <property type="entry name" value="IMPa_N_2"/>
    <property type="match status" value="1"/>
</dbReference>
<evidence type="ECO:0000313" key="3">
    <source>
        <dbReference type="EMBL" id="MDQ5768780.1"/>
    </source>
</evidence>
<protein>
    <submittedName>
        <fullName evidence="4">ImpA family metalloprotease</fullName>
        <ecNumber evidence="4">3.4.24.-</ecNumber>
    </submittedName>
</protein>
<sequence>MKRFWLTFALFLLFFTHPAFADVTLQAKALLQGAYDTPSGLMRDDLRSKGYLPPTQPYNFPPFNYAGSETASATLLAVTGDKAVVDWVLLDVRDNTSHDLLARKAVMVQRDGTLLDPQTGNNTLTVTGIDAGTYSVSIHHRNHLGAVVDAVALSAATPLLNFSAKEPLPAGDVDANAKLISSGPSNDVTILLGYILTEPQNSQQSANYRLNGYFNTDLNLDGVTVYAGPNNDLNLLQSNVLLHPNNHSFSMNFIVEGAKLSHALPLHALTANELLAAALAELANKKAIPPLLTALYGTTAIAYAPGHNTQLLEIDPWVENVLPILSGTEGNTLALAGNTASARYAAFGVPPTDLFAAGQSLAFEAPFGRLLAWLLAGEPLDSAVLTTRQTVALSMTAAGSRSKLKTWLAQQYPTWAIVECNSVASLASCYSTAALVVTDGGSNTASDAFAVKQVLIDSMAAGKPVLYLHTEGWGVDEVSIAVASLMRFSLPYGGNWWADDVANWVNVNAMQSADWDKHGLAGIETVLNHFKAGDYTQTGLDTTFYPGANKVRAVMTALDERKINLFQTGESRLYRLLALLGDRYRQAVKFPMDKDATNATVFLKALFADHAVYNYRAINPAQPDMGNFSRSDFSHITPVTKTVTLTSRQNFRAAGVYALPGQTVTVTRKDNSATTTTIFVNSLRAGSTHEFETNGYKRPKWLQSAAIPLLSGETIAFTSPYGGALQIAFNANDQPVEFVFENVGEHPFWDGSEDNASFTAKLAKGDYDWAEFVTPAFEIHSTLDKMRQSASDTRWGGTLEGFAAATMRYTHNFPHVLAGFKGPGIDVVPEIHDFAAAKGFSIDNLDLVKHMNADQATCGYGCSGNPYDAYWAFDPIGHGDIHELGHGLEKSRFRLDGWNYHASTNPYSYYSKTQYFNTTGGEPECQSLPFKEAFDALQASVGQADPVAYLKTNYWDAVIDNWSRGVSMTLQMMMLAEDQGKLADGWHLLARLHILEREFNRALASDVLWDSKKVSLGFASFTRTEAAALASNDWMVIASAQVTALDYRDYLTMWGITFSAKAAAQVASFNYAVAPRAFFISSPQGYCKGEGFDGEQLPVDGGQVWPLATQKVRLMGNSFR</sequence>
<dbReference type="RefSeq" id="WP_308134748.1">
    <property type="nucleotide sequence ID" value="NZ_CP133217.1"/>
</dbReference>